<keyword evidence="2" id="KW-0732">Signal</keyword>
<feature type="region of interest" description="Disordered" evidence="1">
    <location>
        <begin position="114"/>
        <end position="134"/>
    </location>
</feature>
<gene>
    <name evidence="3" type="ORF">PLBR_LOCUS8862</name>
</gene>
<evidence type="ECO:0008006" key="5">
    <source>
        <dbReference type="Google" id="ProtNLM"/>
    </source>
</evidence>
<dbReference type="EMBL" id="OVEO01000018">
    <property type="protein sequence ID" value="SPR01647.1"/>
    <property type="molecule type" value="Genomic_DNA"/>
</dbReference>
<protein>
    <recommendedName>
        <fullName evidence="5">Reelin domain-containing protein</fullName>
    </recommendedName>
</protein>
<sequence length="134" mass="14689">MPMTAKETRTLIAFIVALAAVSGGATDHSFTLCPSDGNVCHEVDTSRGVALSGYLERRRKQEEGHLFLETVANAELIVLVNFINTVPYLGTVDGVPRFDVAMWNSNVQLTTMEPDQRPRPVCSQPQETSTFAFS</sequence>
<feature type="chain" id="PRO_5018293049" description="Reelin domain-containing protein" evidence="2">
    <location>
        <begin position="27"/>
        <end position="134"/>
    </location>
</feature>
<accession>A0A3P3YN66</accession>
<name>A0A3P3YN66_PLABS</name>
<keyword evidence="3" id="KW-0496">Mitochondrion</keyword>
<evidence type="ECO:0000256" key="1">
    <source>
        <dbReference type="SAM" id="MobiDB-lite"/>
    </source>
</evidence>
<feature type="signal peptide" evidence="2">
    <location>
        <begin position="1"/>
        <end position="26"/>
    </location>
</feature>
<reference evidence="3 4" key="1">
    <citation type="submission" date="2018-03" db="EMBL/GenBank/DDBJ databases">
        <authorList>
            <person name="Fogelqvist J."/>
        </authorList>
    </citation>
    <scope>NUCLEOTIDE SEQUENCE [LARGE SCALE GENOMIC DNA]</scope>
</reference>
<geneLocation type="mitochondrion" evidence="3"/>
<dbReference type="AlphaFoldDB" id="A0A3P3YN66"/>
<evidence type="ECO:0000256" key="2">
    <source>
        <dbReference type="SAM" id="SignalP"/>
    </source>
</evidence>
<proteinExistence type="predicted"/>
<evidence type="ECO:0000313" key="3">
    <source>
        <dbReference type="EMBL" id="SPR01647.1"/>
    </source>
</evidence>
<dbReference type="Proteomes" id="UP000290189">
    <property type="component" value="Unassembled WGS sequence"/>
</dbReference>
<evidence type="ECO:0000313" key="4">
    <source>
        <dbReference type="Proteomes" id="UP000290189"/>
    </source>
</evidence>
<organism evidence="3 4">
    <name type="scientific">Plasmodiophora brassicae</name>
    <name type="common">Clubroot disease agent</name>
    <dbReference type="NCBI Taxonomy" id="37360"/>
    <lineage>
        <taxon>Eukaryota</taxon>
        <taxon>Sar</taxon>
        <taxon>Rhizaria</taxon>
        <taxon>Endomyxa</taxon>
        <taxon>Phytomyxea</taxon>
        <taxon>Plasmodiophorida</taxon>
        <taxon>Plasmodiophoridae</taxon>
        <taxon>Plasmodiophora</taxon>
    </lineage>
</organism>
<feature type="compositionally biased region" description="Polar residues" evidence="1">
    <location>
        <begin position="123"/>
        <end position="134"/>
    </location>
</feature>